<evidence type="ECO:0000256" key="1">
    <source>
        <dbReference type="SAM" id="MobiDB-lite"/>
    </source>
</evidence>
<keyword evidence="4" id="KW-1185">Reference proteome</keyword>
<gene>
    <name evidence="3" type="primary">oik33a</name>
    <name evidence="2" type="ORF">GSOID_T00006225001</name>
</gene>
<evidence type="ECO:0000313" key="4">
    <source>
        <dbReference type="Proteomes" id="UP000001307"/>
    </source>
</evidence>
<dbReference type="Proteomes" id="UP000001307">
    <property type="component" value="Unassembled WGS sequence"/>
</dbReference>
<sequence length="1579" mass="176204">MKLIAAVISSALAAREPDAERRLEKITARATELNAFVQSYDGANQKRKDGVNKWVTRLLEDLNQIDTSKCPIPAEEDKFADEIDTIEDLCDGAGKVPSMMRSYARKFGCVDGFPKRRYLEKVIKRSHKLKKVANRAGQCGEVPKPTEPAVTDPPVTDAPATSLCPADRWADCRSLSNTEIFFENEWTCRNCFRIRAYYGTNGGFNFNPADGDFVRIKFTEKVYFSETWSHPIKSVGEIGDDNTWKMNFKKDANFISGMMFDAELITADADLWVDGQWIIDGAESCRCKQGPAPTTVPPCSDPCNEVENCQTFVNSCAVKPSQSNTIATTTGSAGFKVSAEVKCGSIPDEHSNIVHINTGSNWDVLGDRYYALFAMADGDLKFNAPLKGKGHDMVTVRPNCTEGEWNTYTVEQQYVDGVDGALELTLSIDEEVIKTHTLNVEDAYTGDLNVDVSNSFHDAAESFKVRNFYQQTFSAPETCVPENPCADRDNCDVLVNSCSIKPQYNHQIGTVDGNAEYSASVDVFCRRSADHTWQSVVHMTQGGYRDDFGDRYFTIWQRDDGMLKINAPLKGNTQFDEVEYFVSCEDNSWTNIAVKQVPIEGGLLELSVFQDRTKLGSNRLHHSDAFVGPIDVFAGNSWFDPASFFKIKNFIHSSKPYVGEDCTGTDPCVDLENCESYVDSCAIAPYRGNRLDEATGTLGFKISADVRCTDRIAETWENVLHVHTGTNRENFGDRFFTIWKEAAKTDGLRIVAPVFNNPNFELNAYVTCSPGWHTFTVQQTEATRQNMLVEILMDGVVVESQEVRKADTYQGQLFVEASNAFVWPAAYDHLVRNFYKQDITCMDPCAGEENCETFIDSCALNPSKNNQLSKVIAAVNHVTSVDVLCTDMDAEGDWMSLAQLSTLSKDGNPGNRFFALIRSRENFNISFSWANPEDFKYYSHADSSIECPAGEWRTFKLEQKQDASDPALTNVEVSVDGVLVGGRVVATHRVLKGDEVKVYASNKWNKAASDYSLRNYYYQTFPEVDYEPCVAVDPCADQDDCTTFVDSCEIRPSRSNKVASVNAEINHITSADVRCSHDMALGDYTSILQMTSENMDGNIGQRFFKILRKNDSQQLQLSVANSEISYMWSKSGYVDCVPGEWQTWRVEQLQNAENPTVTDITIKLDDAVLFETSVPTARVFVDENVNVYLSNRWNDAGTAYAVRNFYYKTFDRIPTDPCETRDDCSTFVDAAPVAPVKNNQITTVQAAVNHVTSVDILCSDAHAVGNFYNILHMTTGPHGGSYGARFLAIWRDNAADRLLINVAQPNGHTGNTGLYWACTAGEWNTYTLEQRQRADEPHVTDGAIYIDDVKVHQFVMDTEAVLKDTDIKVFASNGDLAADAFRIKNFSYQTFAELPYSELAPNACTDGRENCYQLIGSDAIIPTNGNKLAKFTASVNHEISVDIKCGSMNAGVFRNIVTITNKAGRGETGDRMFNIWQNHLTPGKLLVNVADPTGNFNDSGFYFTCTQGEWSTYTLSQRQKIEDPSLTVILFTVDGVRKHKRTVPTSDVFSGDVFAYAARNHAADAYEIRNFSYQFFDEI</sequence>
<evidence type="ECO:0000313" key="2">
    <source>
        <dbReference type="EMBL" id="CBY07138.1"/>
    </source>
</evidence>
<reference evidence="3" key="2">
    <citation type="submission" date="2012-03" db="EMBL/GenBank/DDBJ databases">
        <title>The evolving proteome of a complex extracellular matrix, the Oikopleura house.</title>
        <authorList>
            <person name="Hosp J."/>
            <person name="Sagane Y."/>
            <person name="Danks G."/>
            <person name="Thompson E.M."/>
        </authorList>
    </citation>
    <scope>NUCLEOTIDE SEQUENCE</scope>
</reference>
<feature type="region of interest" description="Disordered" evidence="1">
    <location>
        <begin position="138"/>
        <end position="157"/>
    </location>
</feature>
<dbReference type="InParanoid" id="E4WU97"/>
<reference evidence="2" key="1">
    <citation type="journal article" date="2010" name="Science">
        <title>Plasticity of animal genome architecture unmasked by rapid evolution of a pelagic tunicate.</title>
        <authorList>
            <person name="Denoeud F."/>
            <person name="Henriet S."/>
            <person name="Mungpakdee S."/>
            <person name="Aury J.M."/>
            <person name="Da Silva C."/>
            <person name="Brinkmann H."/>
            <person name="Mikhaleva J."/>
            <person name="Olsen L.C."/>
            <person name="Jubin C."/>
            <person name="Canestro C."/>
            <person name="Bouquet J.M."/>
            <person name="Danks G."/>
            <person name="Poulain J."/>
            <person name="Campsteijn C."/>
            <person name="Adamski M."/>
            <person name="Cross I."/>
            <person name="Yadetie F."/>
            <person name="Muffato M."/>
            <person name="Louis A."/>
            <person name="Butcher S."/>
            <person name="Tsagkogeorga G."/>
            <person name="Konrad A."/>
            <person name="Singh S."/>
            <person name="Jensen M.F."/>
            <person name="Cong E.H."/>
            <person name="Eikeseth-Otteraa H."/>
            <person name="Noel B."/>
            <person name="Anthouard V."/>
            <person name="Porcel B.M."/>
            <person name="Kachouri-Lafond R."/>
            <person name="Nishino A."/>
            <person name="Ugolini M."/>
            <person name="Chourrout P."/>
            <person name="Nishida H."/>
            <person name="Aasland R."/>
            <person name="Huzurbazar S."/>
            <person name="Westhof E."/>
            <person name="Delsuc F."/>
            <person name="Lehrach H."/>
            <person name="Reinhardt R."/>
            <person name="Weissenbach J."/>
            <person name="Roy S.W."/>
            <person name="Artiguenave F."/>
            <person name="Postlethwait J.H."/>
            <person name="Manak J.R."/>
            <person name="Thompson E.M."/>
            <person name="Jaillon O."/>
            <person name="Du Pasquier L."/>
            <person name="Boudinot P."/>
            <person name="Liberles D.A."/>
            <person name="Volff J.N."/>
            <person name="Philippe H."/>
            <person name="Lenhard B."/>
            <person name="Roest Crollius H."/>
            <person name="Wincker P."/>
            <person name="Chourrout D."/>
        </authorList>
    </citation>
    <scope>NUCLEOTIDE SEQUENCE [LARGE SCALE GENOMIC DNA]</scope>
</reference>
<protein>
    <submittedName>
        <fullName evidence="3">Oikosin 33a</fullName>
    </submittedName>
</protein>
<evidence type="ECO:0000313" key="3">
    <source>
        <dbReference type="EMBL" id="CCG47879.1"/>
    </source>
</evidence>
<organism evidence="2">
    <name type="scientific">Oikopleura dioica</name>
    <name type="common">Tunicate</name>
    <dbReference type="NCBI Taxonomy" id="34765"/>
    <lineage>
        <taxon>Eukaryota</taxon>
        <taxon>Metazoa</taxon>
        <taxon>Chordata</taxon>
        <taxon>Tunicata</taxon>
        <taxon>Appendicularia</taxon>
        <taxon>Copelata</taxon>
        <taxon>Oikopleuridae</taxon>
        <taxon>Oikopleura</taxon>
    </lineage>
</organism>
<dbReference type="OrthoDB" id="2120109at2759"/>
<accession>E4WU97</accession>
<dbReference type="EMBL" id="HE774636">
    <property type="protein sequence ID" value="CCG47879.1"/>
    <property type="molecule type" value="Genomic_DNA"/>
</dbReference>
<dbReference type="EMBL" id="FN653016">
    <property type="protein sequence ID" value="CBY07138.1"/>
    <property type="molecule type" value="Genomic_DNA"/>
</dbReference>
<proteinExistence type="predicted"/>
<name>E4WU97_OIKDI</name>